<proteinExistence type="predicted"/>
<comment type="caution">
    <text evidence="2">The sequence shown here is derived from an EMBL/GenBank/DDBJ whole genome shotgun (WGS) entry which is preliminary data.</text>
</comment>
<dbReference type="Gene3D" id="3.30.530.20">
    <property type="match status" value="1"/>
</dbReference>
<dbReference type="CDD" id="cd07820">
    <property type="entry name" value="SRPBCC_3"/>
    <property type="match status" value="1"/>
</dbReference>
<evidence type="ECO:0000313" key="2">
    <source>
        <dbReference type="EMBL" id="NER31306.1"/>
    </source>
</evidence>
<dbReference type="EMBL" id="JAAHFQ010000779">
    <property type="protein sequence ID" value="NER31306.1"/>
    <property type="molecule type" value="Genomic_DNA"/>
</dbReference>
<sequence>MQQFQYSTLIDAPVEVVWGFHERPDVLELLTPPWQPMQVVRREGGLDVGAISEFRIFIGPLPLRWLAVHTECITNQLFVDHQQEGPFKYWLHRHLFAQERDKTRLTDSIEFTLPGGWLVELLLSWLVKMQLEKMFRYRHKVTQRECTRK</sequence>
<gene>
    <name evidence="2" type="ORF">F6J89_27725</name>
</gene>
<dbReference type="SUPFAM" id="SSF55961">
    <property type="entry name" value="Bet v1-like"/>
    <property type="match status" value="1"/>
</dbReference>
<accession>A0A6B3NCN3</accession>
<reference evidence="2" key="1">
    <citation type="submission" date="2019-11" db="EMBL/GenBank/DDBJ databases">
        <title>Genomic insights into an expanded diversity of filamentous marine cyanobacteria reveals the extraordinary biosynthetic potential of Moorea and Okeania.</title>
        <authorList>
            <person name="Ferreira Leao T."/>
            <person name="Wang M."/>
            <person name="Moss N."/>
            <person name="Da Silva R."/>
            <person name="Sanders J."/>
            <person name="Nurk S."/>
            <person name="Gurevich A."/>
            <person name="Humphrey G."/>
            <person name="Reher R."/>
            <person name="Zhu Q."/>
            <person name="Belda-Ferre P."/>
            <person name="Glukhov E."/>
            <person name="Rex R."/>
            <person name="Dorrestein P.C."/>
            <person name="Knight R."/>
            <person name="Pevzner P."/>
            <person name="Gerwick W.H."/>
            <person name="Gerwick L."/>
        </authorList>
    </citation>
    <scope>NUCLEOTIDE SEQUENCE</scope>
    <source>
        <strain evidence="2">SIO1C4</strain>
    </source>
</reference>
<evidence type="ECO:0000259" key="1">
    <source>
        <dbReference type="Pfam" id="PF03364"/>
    </source>
</evidence>
<dbReference type="InterPro" id="IPR023393">
    <property type="entry name" value="START-like_dom_sf"/>
</dbReference>
<protein>
    <submittedName>
        <fullName evidence="2">SRPBCC family protein</fullName>
    </submittedName>
</protein>
<dbReference type="InterPro" id="IPR005031">
    <property type="entry name" value="COQ10_START"/>
</dbReference>
<feature type="domain" description="Coenzyme Q-binding protein COQ10 START" evidence="1">
    <location>
        <begin position="10"/>
        <end position="132"/>
    </location>
</feature>
<dbReference type="AlphaFoldDB" id="A0A6B3NCN3"/>
<organism evidence="2">
    <name type="scientific">Symploca sp. SIO1C4</name>
    <dbReference type="NCBI Taxonomy" id="2607765"/>
    <lineage>
        <taxon>Bacteria</taxon>
        <taxon>Bacillati</taxon>
        <taxon>Cyanobacteriota</taxon>
        <taxon>Cyanophyceae</taxon>
        <taxon>Coleofasciculales</taxon>
        <taxon>Coleofasciculaceae</taxon>
        <taxon>Symploca</taxon>
    </lineage>
</organism>
<dbReference type="Pfam" id="PF03364">
    <property type="entry name" value="Polyketide_cyc"/>
    <property type="match status" value="1"/>
</dbReference>
<name>A0A6B3NCN3_9CYAN</name>